<dbReference type="Gene3D" id="2.160.20.70">
    <property type="match status" value="1"/>
</dbReference>
<comment type="caution">
    <text evidence="9">The sequence shown here is derived from an EMBL/GenBank/DDBJ whole genome shotgun (WGS) entry which is preliminary data.</text>
</comment>
<dbReference type="PANTHER" id="PTHR34108:SF1">
    <property type="entry name" value="SEPTUM SITE-DETERMINING PROTEIN MINC"/>
    <property type="match status" value="1"/>
</dbReference>
<feature type="domain" description="Septum formation inhibitor MinC N-terminal" evidence="8">
    <location>
        <begin position="5"/>
        <end position="77"/>
    </location>
</feature>
<evidence type="ECO:0000259" key="8">
    <source>
        <dbReference type="Pfam" id="PF05209"/>
    </source>
</evidence>
<dbReference type="InterPro" id="IPR007874">
    <property type="entry name" value="MinC_N"/>
</dbReference>
<dbReference type="Pfam" id="PF05209">
    <property type="entry name" value="MinC_N"/>
    <property type="match status" value="1"/>
</dbReference>
<comment type="subunit">
    <text evidence="6">Interacts with MinD and FtsZ.</text>
</comment>
<evidence type="ECO:0000313" key="10">
    <source>
        <dbReference type="Proteomes" id="UP001331561"/>
    </source>
</evidence>
<dbReference type="SUPFAM" id="SSF63848">
    <property type="entry name" value="Cell-division inhibitor MinC, C-terminal domain"/>
    <property type="match status" value="1"/>
</dbReference>
<evidence type="ECO:0000256" key="6">
    <source>
        <dbReference type="HAMAP-Rule" id="MF_00267"/>
    </source>
</evidence>
<protein>
    <recommendedName>
        <fullName evidence="6">Probable septum site-determining protein MinC</fullName>
    </recommendedName>
</protein>
<name>A0ABU6K5R9_9RHOO</name>
<dbReference type="RefSeq" id="WP_327599885.1">
    <property type="nucleotide sequence ID" value="NZ_JAYXHS010000002.1"/>
</dbReference>
<keyword evidence="10" id="KW-1185">Reference proteome</keyword>
<comment type="function">
    <text evidence="5 6">Cell division inhibitor that blocks the formation of polar Z ring septums. Rapidly oscillates between the poles of the cell to destabilize FtsZ filaments that have formed before they mature into polar Z rings. Prevents FtsZ polymerization.</text>
</comment>
<dbReference type="HAMAP" id="MF_00267">
    <property type="entry name" value="MinC"/>
    <property type="match status" value="1"/>
</dbReference>
<organism evidence="9 10">
    <name type="scientific">Uliginosibacterium silvisoli</name>
    <dbReference type="NCBI Taxonomy" id="3114758"/>
    <lineage>
        <taxon>Bacteria</taxon>
        <taxon>Pseudomonadati</taxon>
        <taxon>Pseudomonadota</taxon>
        <taxon>Betaproteobacteria</taxon>
        <taxon>Rhodocyclales</taxon>
        <taxon>Zoogloeaceae</taxon>
        <taxon>Uliginosibacterium</taxon>
    </lineage>
</organism>
<evidence type="ECO:0000259" key="7">
    <source>
        <dbReference type="Pfam" id="PF03775"/>
    </source>
</evidence>
<dbReference type="NCBIfam" id="TIGR01222">
    <property type="entry name" value="minC"/>
    <property type="match status" value="1"/>
</dbReference>
<proteinExistence type="inferred from homology"/>
<evidence type="ECO:0000256" key="1">
    <source>
        <dbReference type="ARBA" id="ARBA00006291"/>
    </source>
</evidence>
<evidence type="ECO:0000256" key="3">
    <source>
        <dbReference type="ARBA" id="ARBA00023210"/>
    </source>
</evidence>
<gene>
    <name evidence="6 9" type="primary">minC</name>
    <name evidence="9" type="ORF">VVD49_14455</name>
</gene>
<evidence type="ECO:0000256" key="4">
    <source>
        <dbReference type="ARBA" id="ARBA00023306"/>
    </source>
</evidence>
<dbReference type="InterPro" id="IPR016098">
    <property type="entry name" value="CAP/MinC_C"/>
</dbReference>
<reference evidence="9 10" key="1">
    <citation type="submission" date="2024-01" db="EMBL/GenBank/DDBJ databases">
        <title>Uliginosibacterium soil sp. nov.</title>
        <authorList>
            <person name="Lv Y."/>
        </authorList>
    </citation>
    <scope>NUCLEOTIDE SEQUENCE [LARGE SCALE GENOMIC DNA]</scope>
    <source>
        <strain evidence="9 10">H3</strain>
    </source>
</reference>
<dbReference type="InterPro" id="IPR005526">
    <property type="entry name" value="Septum_form_inhib_MinC_C"/>
</dbReference>
<keyword evidence="2 6" id="KW-0132">Cell division</keyword>
<keyword evidence="3 6" id="KW-0717">Septation</keyword>
<dbReference type="PANTHER" id="PTHR34108">
    <property type="entry name" value="SEPTUM SITE-DETERMINING PROTEIN MINC"/>
    <property type="match status" value="1"/>
</dbReference>
<dbReference type="Pfam" id="PF03775">
    <property type="entry name" value="MinC_C"/>
    <property type="match status" value="1"/>
</dbReference>
<dbReference type="InterPro" id="IPR036145">
    <property type="entry name" value="MinC_C_sf"/>
</dbReference>
<accession>A0ABU6K5R9</accession>
<dbReference type="Gene3D" id="3.30.70.260">
    <property type="match status" value="1"/>
</dbReference>
<comment type="similarity">
    <text evidence="1 6">Belongs to the MinC family.</text>
</comment>
<dbReference type="InterPro" id="IPR013033">
    <property type="entry name" value="MinC"/>
</dbReference>
<dbReference type="Proteomes" id="UP001331561">
    <property type="component" value="Unassembled WGS sequence"/>
</dbReference>
<evidence type="ECO:0000256" key="2">
    <source>
        <dbReference type="ARBA" id="ARBA00022618"/>
    </source>
</evidence>
<dbReference type="EMBL" id="JAYXHS010000002">
    <property type="protein sequence ID" value="MEC5386931.1"/>
    <property type="molecule type" value="Genomic_DNA"/>
</dbReference>
<keyword evidence="4 6" id="KW-0131">Cell cycle</keyword>
<evidence type="ECO:0000313" key="9">
    <source>
        <dbReference type="EMBL" id="MEC5386931.1"/>
    </source>
</evidence>
<evidence type="ECO:0000256" key="5">
    <source>
        <dbReference type="ARBA" id="ARBA00025606"/>
    </source>
</evidence>
<feature type="domain" description="Septum formation inhibitor MinC C-terminal" evidence="7">
    <location>
        <begin position="156"/>
        <end position="248"/>
    </location>
</feature>
<sequence length="268" mass="27724">MSKPIEFKAGTLSAMSAVIRELDNVRLSDSMHTMLGGLGEFFAGEATVIDLTQLVKVPDRADWAGLLSLLRRYGLQPIAVRHAPEHLVESARKAGLAVLSTDAGRMTGERTVTAPTAAPAPAPVAAAAPAPAPAAAEPAQASLDMAPPVVNANTMIIERPLRSGQQIYAKGGDVVILGGVSNGAEVIADGSIHCYGPLRGRALAGAQGDTKARILTTSFGPELVSIAGVYRTFERGIAANLAGKPAHAVLRATTPGQQTLNIETLQLD</sequence>